<comment type="subcellular location">
    <subcellularLocation>
        <location evidence="1">Membrane</location>
        <topology evidence="1">Multi-pass membrane protein</topology>
    </subcellularLocation>
</comment>
<organism evidence="8 9">
    <name type="scientific">Diploscapter pachys</name>
    <dbReference type="NCBI Taxonomy" id="2018661"/>
    <lineage>
        <taxon>Eukaryota</taxon>
        <taxon>Metazoa</taxon>
        <taxon>Ecdysozoa</taxon>
        <taxon>Nematoda</taxon>
        <taxon>Chromadorea</taxon>
        <taxon>Rhabditida</taxon>
        <taxon>Rhabditina</taxon>
        <taxon>Rhabditomorpha</taxon>
        <taxon>Rhabditoidea</taxon>
        <taxon>Rhabditidae</taxon>
        <taxon>Diploscapter</taxon>
    </lineage>
</organism>
<evidence type="ECO:0000313" key="9">
    <source>
        <dbReference type="Proteomes" id="UP000218231"/>
    </source>
</evidence>
<evidence type="ECO:0000256" key="6">
    <source>
        <dbReference type="SAM" id="Phobius"/>
    </source>
</evidence>
<evidence type="ECO:0000259" key="7">
    <source>
        <dbReference type="PROSITE" id="PS51225"/>
    </source>
</evidence>
<dbReference type="GO" id="GO:0016020">
    <property type="term" value="C:membrane"/>
    <property type="evidence" value="ECO:0007669"/>
    <property type="project" value="UniProtKB-SubCell"/>
</dbReference>
<keyword evidence="2 5" id="KW-0812">Transmembrane</keyword>
<feature type="transmembrane region" description="Helical" evidence="6">
    <location>
        <begin position="120"/>
        <end position="144"/>
    </location>
</feature>
<sequence length="175" mass="19362">MPLELNSFEQSDNVFLKMPHFFKPLQALNAVILAICVGSTAGADNGILWFVIITSLLISAAVTVVFAMGIQDQLMESITNGSVQWNFVELIYSFIFAVLSLISMWVSFSQANRSLYSTSAGYIASGLFFILHTALYSVPCFVIYRESSTAAQRDDRVDFGVEPAHPFRDPPYQGV</sequence>
<dbReference type="InterPro" id="IPR008253">
    <property type="entry name" value="Marvel"/>
</dbReference>
<feature type="transmembrane region" description="Helical" evidence="6">
    <location>
        <begin position="21"/>
        <end position="41"/>
    </location>
</feature>
<dbReference type="PROSITE" id="PS51225">
    <property type="entry name" value="MARVEL"/>
    <property type="match status" value="1"/>
</dbReference>
<evidence type="ECO:0000256" key="3">
    <source>
        <dbReference type="ARBA" id="ARBA00022989"/>
    </source>
</evidence>
<keyword evidence="4 5" id="KW-0472">Membrane</keyword>
<protein>
    <recommendedName>
        <fullName evidence="7">MARVEL domain-containing protein</fullName>
    </recommendedName>
</protein>
<feature type="domain" description="MARVEL" evidence="7">
    <location>
        <begin position="14"/>
        <end position="148"/>
    </location>
</feature>
<evidence type="ECO:0000313" key="8">
    <source>
        <dbReference type="EMBL" id="PAV88879.1"/>
    </source>
</evidence>
<feature type="transmembrane region" description="Helical" evidence="6">
    <location>
        <begin position="47"/>
        <end position="70"/>
    </location>
</feature>
<keyword evidence="9" id="KW-1185">Reference proteome</keyword>
<evidence type="ECO:0000256" key="4">
    <source>
        <dbReference type="ARBA" id="ARBA00023136"/>
    </source>
</evidence>
<evidence type="ECO:0000256" key="1">
    <source>
        <dbReference type="ARBA" id="ARBA00004141"/>
    </source>
</evidence>
<gene>
    <name evidence="8" type="ORF">WR25_07469</name>
</gene>
<dbReference type="EMBL" id="LIAE01006486">
    <property type="protein sequence ID" value="PAV88879.1"/>
    <property type="molecule type" value="Genomic_DNA"/>
</dbReference>
<feature type="transmembrane region" description="Helical" evidence="6">
    <location>
        <begin position="90"/>
        <end position="108"/>
    </location>
</feature>
<keyword evidence="3 6" id="KW-1133">Transmembrane helix</keyword>
<name>A0A2A2LRW2_9BILA</name>
<dbReference type="Proteomes" id="UP000218231">
    <property type="component" value="Unassembled WGS sequence"/>
</dbReference>
<reference evidence="8 9" key="1">
    <citation type="journal article" date="2017" name="Curr. Biol.">
        <title>Genome architecture and evolution of a unichromosomal asexual nematode.</title>
        <authorList>
            <person name="Fradin H."/>
            <person name="Zegar C."/>
            <person name="Gutwein M."/>
            <person name="Lucas J."/>
            <person name="Kovtun M."/>
            <person name="Corcoran D."/>
            <person name="Baugh L.R."/>
            <person name="Kiontke K."/>
            <person name="Gunsalus K."/>
            <person name="Fitch D.H."/>
            <person name="Piano F."/>
        </authorList>
    </citation>
    <scope>NUCLEOTIDE SEQUENCE [LARGE SCALE GENOMIC DNA]</scope>
    <source>
        <strain evidence="8">PF1309</strain>
    </source>
</reference>
<dbReference type="AlphaFoldDB" id="A0A2A2LRW2"/>
<comment type="caution">
    <text evidence="8">The sequence shown here is derived from an EMBL/GenBank/DDBJ whole genome shotgun (WGS) entry which is preliminary data.</text>
</comment>
<accession>A0A2A2LRW2</accession>
<dbReference type="OrthoDB" id="5784088at2759"/>
<evidence type="ECO:0000256" key="5">
    <source>
        <dbReference type="PROSITE-ProRule" id="PRU00581"/>
    </source>
</evidence>
<evidence type="ECO:0000256" key="2">
    <source>
        <dbReference type="ARBA" id="ARBA00022692"/>
    </source>
</evidence>
<dbReference type="STRING" id="2018661.A0A2A2LRW2"/>
<proteinExistence type="predicted"/>